<sequence>DEALQMRLMQAFWQTADWMRNVQR</sequence>
<protein>
    <submittedName>
        <fullName evidence="1">Hemoglobin-like protein</fullName>
    </submittedName>
</protein>
<evidence type="ECO:0000313" key="1">
    <source>
        <dbReference type="EMBL" id="PZF81464.1"/>
    </source>
</evidence>
<dbReference type="EMBL" id="POUB01000572">
    <property type="protein sequence ID" value="PZF81464.1"/>
    <property type="molecule type" value="Genomic_DNA"/>
</dbReference>
<name>A0A2W2BMC8_9ACTN</name>
<dbReference type="AlphaFoldDB" id="A0A2W2BMC8"/>
<reference evidence="1 2" key="1">
    <citation type="submission" date="2018-01" db="EMBL/GenBank/DDBJ databases">
        <title>Draft genome sequence of Salinispora sp. 13K206.</title>
        <authorList>
            <person name="Sahin N."/>
            <person name="Saygin H."/>
            <person name="Ay H."/>
        </authorList>
    </citation>
    <scope>NUCLEOTIDE SEQUENCE [LARGE SCALE GENOMIC DNA]</scope>
    <source>
        <strain evidence="1 2">13K206</strain>
    </source>
</reference>
<gene>
    <name evidence="1" type="ORF">C1I99_31880</name>
</gene>
<feature type="non-terminal residue" evidence="1">
    <location>
        <position position="1"/>
    </location>
</feature>
<organism evidence="1 2">
    <name type="scientific">Micromonospora deserti</name>
    <dbReference type="NCBI Taxonomy" id="2070366"/>
    <lineage>
        <taxon>Bacteria</taxon>
        <taxon>Bacillati</taxon>
        <taxon>Actinomycetota</taxon>
        <taxon>Actinomycetes</taxon>
        <taxon>Micromonosporales</taxon>
        <taxon>Micromonosporaceae</taxon>
        <taxon>Micromonospora</taxon>
    </lineage>
</organism>
<keyword evidence="2" id="KW-1185">Reference proteome</keyword>
<proteinExistence type="predicted"/>
<comment type="caution">
    <text evidence="1">The sequence shown here is derived from an EMBL/GenBank/DDBJ whole genome shotgun (WGS) entry which is preliminary data.</text>
</comment>
<dbReference type="Proteomes" id="UP000248749">
    <property type="component" value="Unassembled WGS sequence"/>
</dbReference>
<evidence type="ECO:0000313" key="2">
    <source>
        <dbReference type="Proteomes" id="UP000248749"/>
    </source>
</evidence>
<accession>A0A2W2BMC8</accession>